<accession>A0A161X507</accession>
<dbReference type="Pfam" id="PF03705">
    <property type="entry name" value="CheR_N"/>
    <property type="match status" value="1"/>
</dbReference>
<gene>
    <name evidence="2" type="ORF">CLMAG_57240</name>
</gene>
<dbReference type="EMBL" id="LWAE01000012">
    <property type="protein sequence ID" value="KZL89026.1"/>
    <property type="molecule type" value="Genomic_DNA"/>
</dbReference>
<comment type="caution">
    <text evidence="2">The sequence shown here is derived from an EMBL/GenBank/DDBJ whole genome shotgun (WGS) entry which is preliminary data.</text>
</comment>
<evidence type="ECO:0000259" key="1">
    <source>
        <dbReference type="Pfam" id="PF03705"/>
    </source>
</evidence>
<keyword evidence="3" id="KW-1185">Reference proteome</keyword>
<dbReference type="PATRIC" id="fig|1121326.3.peg.5782"/>
<dbReference type="InterPro" id="IPR035909">
    <property type="entry name" value="CheB_C"/>
</dbReference>
<reference evidence="2 3" key="1">
    <citation type="submission" date="2016-04" db="EMBL/GenBank/DDBJ databases">
        <title>Genome sequence of Clostridium magnum DSM 2767.</title>
        <authorList>
            <person name="Poehlein A."/>
            <person name="Uhlig R."/>
            <person name="Fischer R."/>
            <person name="Bahl H."/>
            <person name="Daniel R."/>
        </authorList>
    </citation>
    <scope>NUCLEOTIDE SEQUENCE [LARGE SCALE GENOMIC DNA]</scope>
    <source>
        <strain evidence="2 3">DSM 2767</strain>
    </source>
</reference>
<evidence type="ECO:0000313" key="3">
    <source>
        <dbReference type="Proteomes" id="UP000076603"/>
    </source>
</evidence>
<dbReference type="GO" id="GO:0032259">
    <property type="term" value="P:methylation"/>
    <property type="evidence" value="ECO:0007669"/>
    <property type="project" value="UniProtKB-KW"/>
</dbReference>
<protein>
    <submittedName>
        <fullName evidence="2">CheR methyltransferase, all-alpha domain</fullName>
    </submittedName>
</protein>
<dbReference type="SUPFAM" id="SSF52738">
    <property type="entry name" value="Methylesterase CheB, C-terminal domain"/>
    <property type="match status" value="1"/>
</dbReference>
<dbReference type="SUPFAM" id="SSF47757">
    <property type="entry name" value="Chemotaxis receptor methyltransferase CheR, N-terminal domain"/>
    <property type="match status" value="1"/>
</dbReference>
<sequence>MNQDEIKGRIESEDIEISLLLQAIYLKYGYDFRNYSNAHMKRRILRRMSKEGLTRISEMQYKLLYDKEFFKALLSDFSINVTEMFRDLSTAEVDFMPKAAIKITEVDYILSLNKISDKLIELVGDINEK</sequence>
<organism evidence="2 3">
    <name type="scientific">Clostridium magnum DSM 2767</name>
    <dbReference type="NCBI Taxonomy" id="1121326"/>
    <lineage>
        <taxon>Bacteria</taxon>
        <taxon>Bacillati</taxon>
        <taxon>Bacillota</taxon>
        <taxon>Clostridia</taxon>
        <taxon>Eubacteriales</taxon>
        <taxon>Clostridiaceae</taxon>
        <taxon>Clostridium</taxon>
    </lineage>
</organism>
<dbReference type="OrthoDB" id="9816309at2"/>
<dbReference type="InterPro" id="IPR022641">
    <property type="entry name" value="CheR_N"/>
</dbReference>
<dbReference type="STRING" id="1121326.CLMAG_57240"/>
<proteinExistence type="predicted"/>
<keyword evidence="2" id="KW-0808">Transferase</keyword>
<dbReference type="RefSeq" id="WP_066630281.1">
    <property type="nucleotide sequence ID" value="NZ_FQXL01000020.1"/>
</dbReference>
<name>A0A161X507_9CLOT</name>
<feature type="domain" description="Chemotaxis receptor methyltransferase CheR N-terminal" evidence="1">
    <location>
        <begin position="16"/>
        <end position="66"/>
    </location>
</feature>
<keyword evidence="2" id="KW-0489">Methyltransferase</keyword>
<dbReference type="Proteomes" id="UP000076603">
    <property type="component" value="Unassembled WGS sequence"/>
</dbReference>
<dbReference type="AlphaFoldDB" id="A0A161X507"/>
<evidence type="ECO:0000313" key="2">
    <source>
        <dbReference type="EMBL" id="KZL89026.1"/>
    </source>
</evidence>
<dbReference type="GO" id="GO:0008168">
    <property type="term" value="F:methyltransferase activity"/>
    <property type="evidence" value="ECO:0007669"/>
    <property type="project" value="UniProtKB-KW"/>
</dbReference>